<name>A0ABZ3FBM0_9FIRM</name>
<dbReference type="EMBL" id="CP154622">
    <property type="protein sequence ID" value="XAM41201.1"/>
    <property type="molecule type" value="Genomic_DNA"/>
</dbReference>
<dbReference type="InterPro" id="IPR008490">
    <property type="entry name" value="Transposase_InsH_N"/>
</dbReference>
<dbReference type="Pfam" id="PF05598">
    <property type="entry name" value="DUF772"/>
    <property type="match status" value="1"/>
</dbReference>
<feature type="domain" description="Transposase InsH N-terminal" evidence="1">
    <location>
        <begin position="13"/>
        <end position="59"/>
    </location>
</feature>
<evidence type="ECO:0000259" key="1">
    <source>
        <dbReference type="Pfam" id="PF05598"/>
    </source>
</evidence>
<accession>A0ABZ3FBM0</accession>
<reference evidence="2 3" key="1">
    <citation type="submission" date="2024-04" db="EMBL/GenBank/DDBJ databases">
        <title>Isolation and characterization of novel acetogenic strains of the genera Terrisporobacter and Acetoanaerobium.</title>
        <authorList>
            <person name="Boeer T."/>
            <person name="Schueler M.A."/>
            <person name="Lueschen A."/>
            <person name="Eysell L."/>
            <person name="Droege J."/>
            <person name="Heinemann M."/>
            <person name="Engelhardt L."/>
            <person name="Basen M."/>
            <person name="Daniel R."/>
        </authorList>
    </citation>
    <scope>NUCLEOTIDE SEQUENCE [LARGE SCALE GENOMIC DNA]</scope>
    <source>
        <strain evidence="2 3">ELB</strain>
    </source>
</reference>
<dbReference type="RefSeq" id="WP_343339157.1">
    <property type="nucleotide sequence ID" value="NZ_CP154622.1"/>
</dbReference>
<evidence type="ECO:0000313" key="3">
    <source>
        <dbReference type="Proteomes" id="UP001477947"/>
    </source>
</evidence>
<organism evidence="2 3">
    <name type="scientific">Terrisporobacter petrolearius</name>
    <dbReference type="NCBI Taxonomy" id="1460447"/>
    <lineage>
        <taxon>Bacteria</taxon>
        <taxon>Bacillati</taxon>
        <taxon>Bacillota</taxon>
        <taxon>Clostridia</taxon>
        <taxon>Peptostreptococcales</taxon>
        <taxon>Peptostreptococcaceae</taxon>
        <taxon>Terrisporobacter</taxon>
    </lineage>
</organism>
<sequence>MDIESLGFKVANNNTTGKLAFNPRDLLKLYNYGYFNGIRSSRKLAQNCIINREVIWLLKDLIERN</sequence>
<dbReference type="Proteomes" id="UP001477947">
    <property type="component" value="Chromosome"/>
</dbReference>
<evidence type="ECO:0000313" key="2">
    <source>
        <dbReference type="EMBL" id="XAM41201.1"/>
    </source>
</evidence>
<gene>
    <name evidence="2" type="ORF">TPELB_15120</name>
</gene>
<keyword evidence="3" id="KW-1185">Reference proteome</keyword>
<protein>
    <recommendedName>
        <fullName evidence="1">Transposase InsH N-terminal domain-containing protein</fullName>
    </recommendedName>
</protein>
<proteinExistence type="predicted"/>